<protein>
    <submittedName>
        <fullName evidence="1">Uncharacterized protein</fullName>
    </submittedName>
</protein>
<gene>
    <name evidence="1" type="ORF">SDC9_142782</name>
</gene>
<proteinExistence type="predicted"/>
<evidence type="ECO:0000313" key="1">
    <source>
        <dbReference type="EMBL" id="MPM95627.1"/>
    </source>
</evidence>
<reference evidence="1" key="1">
    <citation type="submission" date="2019-08" db="EMBL/GenBank/DDBJ databases">
        <authorList>
            <person name="Kucharzyk K."/>
            <person name="Murdoch R.W."/>
            <person name="Higgins S."/>
            <person name="Loffler F."/>
        </authorList>
    </citation>
    <scope>NUCLEOTIDE SEQUENCE</scope>
</reference>
<dbReference type="EMBL" id="VSSQ01042103">
    <property type="protein sequence ID" value="MPM95627.1"/>
    <property type="molecule type" value="Genomic_DNA"/>
</dbReference>
<sequence length="103" mass="10421">MLAVSPLAISLSTDTNLDPFSLISSNLAVTASSFTVSSTFSTSTPLYSPNSKDGLTSTSTNITNPLSLLISSISIDGASIGSIFNSSIADGYTSGNSMSIASE</sequence>
<dbReference type="AlphaFoldDB" id="A0A645E1S5"/>
<name>A0A645E1S5_9ZZZZ</name>
<organism evidence="1">
    <name type="scientific">bioreactor metagenome</name>
    <dbReference type="NCBI Taxonomy" id="1076179"/>
    <lineage>
        <taxon>unclassified sequences</taxon>
        <taxon>metagenomes</taxon>
        <taxon>ecological metagenomes</taxon>
    </lineage>
</organism>
<accession>A0A645E1S5</accession>
<comment type="caution">
    <text evidence="1">The sequence shown here is derived from an EMBL/GenBank/DDBJ whole genome shotgun (WGS) entry which is preliminary data.</text>
</comment>